<evidence type="ECO:0008006" key="5">
    <source>
        <dbReference type="Google" id="ProtNLM"/>
    </source>
</evidence>
<feature type="signal peptide" evidence="2">
    <location>
        <begin position="1"/>
        <end position="22"/>
    </location>
</feature>
<name>A0A1M5DB75_9BACT</name>
<dbReference type="EMBL" id="FQUC01000008">
    <property type="protein sequence ID" value="SHF64288.1"/>
    <property type="molecule type" value="Genomic_DNA"/>
</dbReference>
<evidence type="ECO:0000256" key="2">
    <source>
        <dbReference type="SAM" id="SignalP"/>
    </source>
</evidence>
<evidence type="ECO:0000313" key="4">
    <source>
        <dbReference type="Proteomes" id="UP000184480"/>
    </source>
</evidence>
<evidence type="ECO:0000313" key="3">
    <source>
        <dbReference type="EMBL" id="SHF64288.1"/>
    </source>
</evidence>
<feature type="chain" id="PRO_5009909511" description="WD40-like Beta Propeller Repeat" evidence="2">
    <location>
        <begin position="23"/>
        <end position="473"/>
    </location>
</feature>
<organism evidence="3 4">
    <name type="scientific">Dysgonomonas macrotermitis</name>
    <dbReference type="NCBI Taxonomy" id="1346286"/>
    <lineage>
        <taxon>Bacteria</taxon>
        <taxon>Pseudomonadati</taxon>
        <taxon>Bacteroidota</taxon>
        <taxon>Bacteroidia</taxon>
        <taxon>Bacteroidales</taxon>
        <taxon>Dysgonomonadaceae</taxon>
        <taxon>Dysgonomonas</taxon>
    </lineage>
</organism>
<keyword evidence="4" id="KW-1185">Reference proteome</keyword>
<reference evidence="4" key="1">
    <citation type="submission" date="2016-11" db="EMBL/GenBank/DDBJ databases">
        <authorList>
            <person name="Varghese N."/>
            <person name="Submissions S."/>
        </authorList>
    </citation>
    <scope>NUCLEOTIDE SEQUENCE [LARGE SCALE GENOMIC DNA]</scope>
    <source>
        <strain evidence="4">DSM 27370</strain>
    </source>
</reference>
<evidence type="ECO:0000256" key="1">
    <source>
        <dbReference type="SAM" id="Coils"/>
    </source>
</evidence>
<dbReference type="STRING" id="1346286.SAMN05444362_108139"/>
<keyword evidence="2" id="KW-0732">Signal</keyword>
<dbReference type="SUPFAM" id="SSF81901">
    <property type="entry name" value="HCP-like"/>
    <property type="match status" value="1"/>
</dbReference>
<dbReference type="Proteomes" id="UP000184480">
    <property type="component" value="Unassembled WGS sequence"/>
</dbReference>
<protein>
    <recommendedName>
        <fullName evidence="5">WD40-like Beta Propeller Repeat</fullName>
    </recommendedName>
</protein>
<dbReference type="Gene3D" id="1.25.40.10">
    <property type="entry name" value="Tetratricopeptide repeat domain"/>
    <property type="match status" value="1"/>
</dbReference>
<accession>A0A1M5DB75</accession>
<dbReference type="InterPro" id="IPR011990">
    <property type="entry name" value="TPR-like_helical_dom_sf"/>
</dbReference>
<dbReference type="OrthoDB" id="1110381at2"/>
<sequence length="473" mass="54164">MKYLSLIIILFCLALTSVAQNAKELAQAKLDYKNGVFEKALPVFEREYNAKPTDPSLNLWYGVCLVETRGDLAKAEECLVVASKRNLPESYLYLGGLYIDQYRVGEAEQLFARYAKARPREKETTLAPYTAALEKMQRAISRTEDIQIIDSLIVDKRNFLSAYKLSPQSGTLSLFNDMFESKQAVESTVYMNEKGTKIYYGQLVKNEFSLFSMEKLLSGYGNEKSLSADNFGLTGDVNYPFVLTDGSTIYFAAKDDNGLGGYDIYVTRYNFNNDSYLAPEMLNMPFNSPANDYLYVFDEEKGVGWFATDRFQPEGKVCIYTFIPNEEVTLVESEDNGYIENRARITSIKASWKSGKDYRAIRDKARKEIAKVEKKTVDFTFVINDDHVYHTSADFKSNNARSLFANLQSKYKALEDLNNDLERRRTAYREAQSTKRSDLSLVIIDLETSQEQLMRDIEDLEVRVRNEEIKVLK</sequence>
<keyword evidence="1" id="KW-0175">Coiled coil</keyword>
<proteinExistence type="predicted"/>
<dbReference type="RefSeq" id="WP_062178397.1">
    <property type="nucleotide sequence ID" value="NZ_BBXL01000004.1"/>
</dbReference>
<dbReference type="AlphaFoldDB" id="A0A1M5DB75"/>
<feature type="coiled-coil region" evidence="1">
    <location>
        <begin position="404"/>
        <end position="470"/>
    </location>
</feature>
<gene>
    <name evidence="3" type="ORF">SAMN05444362_108139</name>
</gene>